<dbReference type="Pfam" id="PF04488">
    <property type="entry name" value="Gly_transf_sug"/>
    <property type="match status" value="1"/>
</dbReference>
<keyword evidence="1" id="KW-0472">Membrane</keyword>
<keyword evidence="1" id="KW-0812">Transmembrane</keyword>
<dbReference type="InterPro" id="IPR007652">
    <property type="entry name" value="A1-4-GlycosylTfrase_dom"/>
</dbReference>
<name>A0AAV0F4Z0_9ASTE</name>
<evidence type="ECO:0000256" key="1">
    <source>
        <dbReference type="SAM" id="Phobius"/>
    </source>
</evidence>
<sequence length="408" mass="47405">MMTYHPHSCRFSRTKLHIFSTTSLAAAIAFVIFFSDTFIDTSSTPAFPSQKHPRRSKPLNSIKEDYFIHTQASARLVPPSNLTARERMKWFKNSFPQFGIFKSNEKSRKFHQRVKEFYTRNRECKVRFFMTWIASADSFGTREFLSMESIFKAHKKDGCLIILSQSLDSEYGKALLDPLIESGFAVIALMPDLPFLLKNTPVEDWYTDLRNGKKDPGEIPFAQNLSNLIRLAVLYKYGGAFLDTDFIVMKNFSGLRNAIGAQSVDLYGNWTRLNNAVLVFDKGHPLIYKFMEEFALTFDGNKWGQNGPYLVSRVVERVQSQYPFRFRVLPPMAFYPVDWLHIDGFFKKPMDEKHEKWMEAKMARLREEETYGVHLWNRQSRGKRIEKGSIIGRIFSQNCIICKGIYDS</sequence>
<keyword evidence="4" id="KW-1185">Reference proteome</keyword>
<dbReference type="InterPro" id="IPR044789">
    <property type="entry name" value="Put_A1-4-GlycosylTfrase_plant"/>
</dbReference>
<keyword evidence="1" id="KW-1133">Transmembrane helix</keyword>
<comment type="caution">
    <text evidence="3">The sequence shown here is derived from an EMBL/GenBank/DDBJ whole genome shotgun (WGS) entry which is preliminary data.</text>
</comment>
<dbReference type="InterPro" id="IPR029044">
    <property type="entry name" value="Nucleotide-diphossugar_trans"/>
</dbReference>
<gene>
    <name evidence="3" type="ORF">CEPIT_LOCUS30762</name>
</gene>
<evidence type="ECO:0000313" key="3">
    <source>
        <dbReference type="EMBL" id="CAH9130608.1"/>
    </source>
</evidence>
<dbReference type="EMBL" id="CAMAPF010000962">
    <property type="protein sequence ID" value="CAH9130608.1"/>
    <property type="molecule type" value="Genomic_DNA"/>
</dbReference>
<evidence type="ECO:0000313" key="4">
    <source>
        <dbReference type="Proteomes" id="UP001152523"/>
    </source>
</evidence>
<dbReference type="Proteomes" id="UP001152523">
    <property type="component" value="Unassembled WGS sequence"/>
</dbReference>
<organism evidence="3 4">
    <name type="scientific">Cuscuta epithymum</name>
    <dbReference type="NCBI Taxonomy" id="186058"/>
    <lineage>
        <taxon>Eukaryota</taxon>
        <taxon>Viridiplantae</taxon>
        <taxon>Streptophyta</taxon>
        <taxon>Embryophyta</taxon>
        <taxon>Tracheophyta</taxon>
        <taxon>Spermatophyta</taxon>
        <taxon>Magnoliopsida</taxon>
        <taxon>eudicotyledons</taxon>
        <taxon>Gunneridae</taxon>
        <taxon>Pentapetalae</taxon>
        <taxon>asterids</taxon>
        <taxon>lamiids</taxon>
        <taxon>Solanales</taxon>
        <taxon>Convolvulaceae</taxon>
        <taxon>Cuscuteae</taxon>
        <taxon>Cuscuta</taxon>
        <taxon>Cuscuta subgen. Cuscuta</taxon>
    </lineage>
</organism>
<dbReference type="PANTHER" id="PTHR46781:SF2">
    <property type="entry name" value="ALPHA 1,4-GLYCOSYLTRANSFERASE FAMILY PROTEIN"/>
    <property type="match status" value="1"/>
</dbReference>
<feature type="transmembrane region" description="Helical" evidence="1">
    <location>
        <begin position="16"/>
        <end position="35"/>
    </location>
</feature>
<feature type="domain" description="Alpha 1,4-glycosyltransferase" evidence="2">
    <location>
        <begin position="280"/>
        <end position="402"/>
    </location>
</feature>
<proteinExistence type="predicted"/>
<protein>
    <recommendedName>
        <fullName evidence="2">Alpha 1,4-glycosyltransferase domain-containing protein</fullName>
    </recommendedName>
</protein>
<dbReference type="Gene3D" id="3.90.550.20">
    <property type="match status" value="1"/>
</dbReference>
<dbReference type="AlphaFoldDB" id="A0AAV0F4Z0"/>
<dbReference type="InterPro" id="IPR007577">
    <property type="entry name" value="GlycoTrfase_DXD_sugar-bd_CS"/>
</dbReference>
<dbReference type="Pfam" id="PF04572">
    <property type="entry name" value="Gb3_synth"/>
    <property type="match status" value="1"/>
</dbReference>
<dbReference type="SUPFAM" id="SSF53448">
    <property type="entry name" value="Nucleotide-diphospho-sugar transferases"/>
    <property type="match status" value="1"/>
</dbReference>
<reference evidence="3" key="1">
    <citation type="submission" date="2022-07" db="EMBL/GenBank/DDBJ databases">
        <authorList>
            <person name="Macas J."/>
            <person name="Novak P."/>
            <person name="Neumann P."/>
        </authorList>
    </citation>
    <scope>NUCLEOTIDE SEQUENCE</scope>
</reference>
<dbReference type="PANTHER" id="PTHR46781">
    <property type="entry name" value="ALPHA 1,4-GLYCOSYLTRANSFERASE FAMILY PROTEIN"/>
    <property type="match status" value="1"/>
</dbReference>
<evidence type="ECO:0000259" key="2">
    <source>
        <dbReference type="Pfam" id="PF04572"/>
    </source>
</evidence>
<accession>A0AAV0F4Z0</accession>